<protein>
    <submittedName>
        <fullName evidence="3">Uncharacterized protein</fullName>
    </submittedName>
</protein>
<proteinExistence type="predicted"/>
<evidence type="ECO:0000313" key="4">
    <source>
        <dbReference type="Proteomes" id="UP000193411"/>
    </source>
</evidence>
<feature type="region of interest" description="Disordered" evidence="1">
    <location>
        <begin position="33"/>
        <end position="75"/>
    </location>
</feature>
<evidence type="ECO:0000256" key="2">
    <source>
        <dbReference type="SAM" id="Phobius"/>
    </source>
</evidence>
<feature type="compositionally biased region" description="Basic residues" evidence="1">
    <location>
        <begin position="1"/>
        <end position="10"/>
    </location>
</feature>
<keyword evidence="4" id="KW-1185">Reference proteome</keyword>
<reference evidence="3 4" key="1">
    <citation type="submission" date="2016-07" db="EMBL/GenBank/DDBJ databases">
        <title>Pervasive Adenine N6-methylation of Active Genes in Fungi.</title>
        <authorList>
            <consortium name="DOE Joint Genome Institute"/>
            <person name="Mondo S.J."/>
            <person name="Dannebaum R.O."/>
            <person name="Kuo R.C."/>
            <person name="Labutti K."/>
            <person name="Haridas S."/>
            <person name="Kuo A."/>
            <person name="Salamov A."/>
            <person name="Ahrendt S.R."/>
            <person name="Lipzen A."/>
            <person name="Sullivan W."/>
            <person name="Andreopoulos W.B."/>
            <person name="Clum A."/>
            <person name="Lindquist E."/>
            <person name="Daum C."/>
            <person name="Ramamoorthy G.K."/>
            <person name="Gryganskyi A."/>
            <person name="Culley D."/>
            <person name="Magnuson J.K."/>
            <person name="James T.Y."/>
            <person name="O'Malley M.A."/>
            <person name="Stajich J.E."/>
            <person name="Spatafora J.W."/>
            <person name="Visel A."/>
            <person name="Grigoriev I.V."/>
        </authorList>
    </citation>
    <scope>NUCLEOTIDE SEQUENCE [LARGE SCALE GENOMIC DNA]</scope>
    <source>
        <strain evidence="3 4">PL171</strain>
    </source>
</reference>
<dbReference type="AlphaFoldDB" id="A0A1Y2HYD2"/>
<gene>
    <name evidence="3" type="ORF">BCR44DRAFT_1281361</name>
</gene>
<dbReference type="Proteomes" id="UP000193411">
    <property type="component" value="Unassembled WGS sequence"/>
</dbReference>
<comment type="caution">
    <text evidence="3">The sequence shown here is derived from an EMBL/GenBank/DDBJ whole genome shotgun (WGS) entry which is preliminary data.</text>
</comment>
<feature type="transmembrane region" description="Helical" evidence="2">
    <location>
        <begin position="155"/>
        <end position="178"/>
    </location>
</feature>
<dbReference type="EMBL" id="MCFL01000007">
    <property type="protein sequence ID" value="ORZ38753.1"/>
    <property type="molecule type" value="Genomic_DNA"/>
</dbReference>
<evidence type="ECO:0000313" key="3">
    <source>
        <dbReference type="EMBL" id="ORZ38753.1"/>
    </source>
</evidence>
<evidence type="ECO:0000256" key="1">
    <source>
        <dbReference type="SAM" id="MobiDB-lite"/>
    </source>
</evidence>
<feature type="compositionally biased region" description="Polar residues" evidence="1">
    <location>
        <begin position="36"/>
        <end position="50"/>
    </location>
</feature>
<name>A0A1Y2HYD2_9FUNG</name>
<accession>A0A1Y2HYD2</accession>
<sequence length="180" mass="19358">MYPGHHHSHHPPPMPSAPTSAAASFLAQFGSMPRSAVTTPGSPTMQQSSPLMHGHRPHSGPAGPTERKVSTDSVCSAGGRVPVSPALSFLSQLIPQAPAMGLACRRSWMLVQGRRAGQVGWHRRFLPRVAIRRAIFQRLGLLGAMSTPSMARRAAVCWGMLGIWIVIWMCLHPCGRAVSC</sequence>
<keyword evidence="2" id="KW-0812">Transmembrane</keyword>
<keyword evidence="2" id="KW-0472">Membrane</keyword>
<organism evidence="3 4">
    <name type="scientific">Catenaria anguillulae PL171</name>
    <dbReference type="NCBI Taxonomy" id="765915"/>
    <lineage>
        <taxon>Eukaryota</taxon>
        <taxon>Fungi</taxon>
        <taxon>Fungi incertae sedis</taxon>
        <taxon>Blastocladiomycota</taxon>
        <taxon>Blastocladiomycetes</taxon>
        <taxon>Blastocladiales</taxon>
        <taxon>Catenariaceae</taxon>
        <taxon>Catenaria</taxon>
    </lineage>
</organism>
<keyword evidence="2" id="KW-1133">Transmembrane helix</keyword>
<feature type="region of interest" description="Disordered" evidence="1">
    <location>
        <begin position="1"/>
        <end position="21"/>
    </location>
</feature>